<dbReference type="Pfam" id="PF05958">
    <property type="entry name" value="tRNA_U5-meth_tr"/>
    <property type="match status" value="1"/>
</dbReference>
<dbReference type="Proteomes" id="UP000643810">
    <property type="component" value="Unassembled WGS sequence"/>
</dbReference>
<evidence type="ECO:0000259" key="6">
    <source>
        <dbReference type="PROSITE" id="PS50926"/>
    </source>
</evidence>
<dbReference type="Gene3D" id="2.40.50.1070">
    <property type="match status" value="1"/>
</dbReference>
<keyword evidence="8" id="KW-1185">Reference proteome</keyword>
<organism evidence="7 8">
    <name type="scientific">Roseburia lenta</name>
    <dbReference type="NCBI Taxonomy" id="2763061"/>
    <lineage>
        <taxon>Bacteria</taxon>
        <taxon>Bacillati</taxon>
        <taxon>Bacillota</taxon>
        <taxon>Clostridia</taxon>
        <taxon>Lachnospirales</taxon>
        <taxon>Lachnospiraceae</taxon>
        <taxon>Roseburia</taxon>
    </lineage>
</organism>
<name>A0ABR7GGS7_9FIRM</name>
<keyword evidence="2 4" id="KW-0808">Transferase</keyword>
<reference evidence="7 8" key="1">
    <citation type="submission" date="2020-08" db="EMBL/GenBank/DDBJ databases">
        <title>Genome public.</title>
        <authorList>
            <person name="Liu C."/>
            <person name="Sun Q."/>
        </authorList>
    </citation>
    <scope>NUCLEOTIDE SEQUENCE [LARGE SCALE GENOMIC DNA]</scope>
    <source>
        <strain evidence="7 8">NSJ-9</strain>
    </source>
</reference>
<feature type="domain" description="TRAM" evidence="6">
    <location>
        <begin position="1"/>
        <end position="58"/>
    </location>
</feature>
<feature type="binding site" evidence="4">
    <location>
        <position position="301"/>
    </location>
    <ligand>
        <name>S-adenosyl-L-methionine</name>
        <dbReference type="ChEBI" id="CHEBI:59789"/>
    </ligand>
</feature>
<dbReference type="Gene3D" id="2.40.50.140">
    <property type="entry name" value="Nucleic acid-binding proteins"/>
    <property type="match status" value="1"/>
</dbReference>
<dbReference type="InterPro" id="IPR012340">
    <property type="entry name" value="NA-bd_OB-fold"/>
</dbReference>
<evidence type="ECO:0000256" key="4">
    <source>
        <dbReference type="PROSITE-ProRule" id="PRU01024"/>
    </source>
</evidence>
<dbReference type="PROSITE" id="PS01230">
    <property type="entry name" value="TRMA_1"/>
    <property type="match status" value="1"/>
</dbReference>
<evidence type="ECO:0000313" key="8">
    <source>
        <dbReference type="Proteomes" id="UP000643810"/>
    </source>
</evidence>
<feature type="active site" evidence="5">
    <location>
        <position position="433"/>
    </location>
</feature>
<dbReference type="InterPro" id="IPR030390">
    <property type="entry name" value="MeTrfase_TrmA_AS"/>
</dbReference>
<feature type="binding site" evidence="4">
    <location>
        <position position="330"/>
    </location>
    <ligand>
        <name>S-adenosyl-L-methionine</name>
        <dbReference type="ChEBI" id="CHEBI:59789"/>
    </ligand>
</feature>
<dbReference type="EC" id="2.1.1.190" evidence="7"/>
<comment type="similarity">
    <text evidence="4">Belongs to the class I-like SAM-binding methyltransferase superfamily. RNA M5U methyltransferase family.</text>
</comment>
<evidence type="ECO:0000256" key="5">
    <source>
        <dbReference type="PROSITE-ProRule" id="PRU10015"/>
    </source>
</evidence>
<dbReference type="InterPro" id="IPR010280">
    <property type="entry name" value="U5_MeTrfase_fam"/>
</dbReference>
<feature type="binding site" evidence="4">
    <location>
        <position position="351"/>
    </location>
    <ligand>
        <name>S-adenosyl-L-methionine</name>
        <dbReference type="ChEBI" id="CHEBI:59789"/>
    </ligand>
</feature>
<dbReference type="PANTHER" id="PTHR11061">
    <property type="entry name" value="RNA M5U METHYLTRANSFERASE"/>
    <property type="match status" value="1"/>
</dbReference>
<gene>
    <name evidence="7" type="primary">rlmD</name>
    <name evidence="7" type="ORF">H8R94_05190</name>
</gene>
<dbReference type="EMBL" id="JACOPG010000002">
    <property type="protein sequence ID" value="MBC5686001.1"/>
    <property type="molecule type" value="Genomic_DNA"/>
</dbReference>
<dbReference type="RefSeq" id="WP_186854085.1">
    <property type="nucleotide sequence ID" value="NZ_JACOPG010000002.1"/>
</dbReference>
<dbReference type="GO" id="GO:0032259">
    <property type="term" value="P:methylation"/>
    <property type="evidence" value="ECO:0007669"/>
    <property type="project" value="UniProtKB-KW"/>
</dbReference>
<evidence type="ECO:0000256" key="1">
    <source>
        <dbReference type="ARBA" id="ARBA00022603"/>
    </source>
</evidence>
<feature type="binding site" evidence="4">
    <location>
        <position position="406"/>
    </location>
    <ligand>
        <name>S-adenosyl-L-methionine</name>
        <dbReference type="ChEBI" id="CHEBI:59789"/>
    </ligand>
</feature>
<dbReference type="GO" id="GO:0008168">
    <property type="term" value="F:methyltransferase activity"/>
    <property type="evidence" value="ECO:0007669"/>
    <property type="project" value="UniProtKB-KW"/>
</dbReference>
<dbReference type="PANTHER" id="PTHR11061:SF30">
    <property type="entry name" value="TRNA (URACIL(54)-C(5))-METHYLTRANSFERASE"/>
    <property type="match status" value="1"/>
</dbReference>
<feature type="active site" description="Nucleophile" evidence="4">
    <location>
        <position position="433"/>
    </location>
</feature>
<proteinExistence type="inferred from homology"/>
<dbReference type="SUPFAM" id="SSF53335">
    <property type="entry name" value="S-adenosyl-L-methionine-dependent methyltransferases"/>
    <property type="match status" value="1"/>
</dbReference>
<dbReference type="SUPFAM" id="SSF50249">
    <property type="entry name" value="Nucleic acid-binding proteins"/>
    <property type="match status" value="1"/>
</dbReference>
<dbReference type="InterPro" id="IPR002792">
    <property type="entry name" value="TRAM_dom"/>
</dbReference>
<dbReference type="PROSITE" id="PS51687">
    <property type="entry name" value="SAM_MT_RNA_M5U"/>
    <property type="match status" value="1"/>
</dbReference>
<keyword evidence="3 4" id="KW-0949">S-adenosyl-L-methionine</keyword>
<dbReference type="Gene3D" id="3.40.50.150">
    <property type="entry name" value="Vaccinia Virus protein VP39"/>
    <property type="match status" value="1"/>
</dbReference>
<dbReference type="CDD" id="cd02440">
    <property type="entry name" value="AdoMet_MTases"/>
    <property type="match status" value="1"/>
</dbReference>
<evidence type="ECO:0000256" key="3">
    <source>
        <dbReference type="ARBA" id="ARBA00022691"/>
    </source>
</evidence>
<keyword evidence="1 4" id="KW-0489">Methyltransferase</keyword>
<evidence type="ECO:0000256" key="2">
    <source>
        <dbReference type="ARBA" id="ARBA00022679"/>
    </source>
</evidence>
<protein>
    <submittedName>
        <fullName evidence="7">23S rRNA (Uracil(1939)-C(5))-methyltransferase RlmD</fullName>
        <ecNumber evidence="7">2.1.1.190</ecNumber>
    </submittedName>
</protein>
<accession>A0ABR7GGS7</accession>
<comment type="caution">
    <text evidence="7">The sequence shown here is derived from an EMBL/GenBank/DDBJ whole genome shotgun (WGS) entry which is preliminary data.</text>
</comment>
<sequence>MKKNDTFILKIEDMGIGGEGIGKYEGMTFFVKDAVIGDEILAGVTKLKKGYGYARLVEIVKPSPKRVEAPCKIARQCGGCQIQNLCYEEQLVLKQKKVENNLRRIGSFSQEQVEKVMEPVVGMEDPFRYRNKAQFPCGYDKDGNIVFGFYAARSHQVIPIDDCLLGVSENAKILAVIKEYMEACHIKPYDETTGQGLLRHVLIRKGFHSGQVMVCLIINGDKLPQADRLVESLSEVPGMHSISYNVNKEKTNRILGDKVQLLWGDLCIRDTIHRVREEESGGFTRTDESVTFAISPKSFYQVNPVQTEKLYSLALEYAGLTGKEIVWDLYCGIGTISLFLAQAAKHVYGVEIVPEAVADARENAKNNQIENATFYVGKAEEVLPAWVEEHADDGDAGLHPDVIVVDPPRKGCDEKCLETMVAMAPERIVYVSCDSATLARDLKYLQEKGYEVLRVRPVDQFCHSMHVETVVLLSKGMVDSRKVKVDSSLEDMDLSELKGKATYEQIKAYVLEQTGLKVSSLYIAQIKKKCGLDVGENFNLPKSENAKQLQCTPEKEEAIMQAFRHFGII</sequence>
<dbReference type="InterPro" id="IPR029063">
    <property type="entry name" value="SAM-dependent_MTases_sf"/>
</dbReference>
<dbReference type="PROSITE" id="PS50926">
    <property type="entry name" value="TRAM"/>
    <property type="match status" value="1"/>
</dbReference>
<dbReference type="NCBIfam" id="TIGR00479">
    <property type="entry name" value="rumA"/>
    <property type="match status" value="1"/>
</dbReference>
<evidence type="ECO:0000313" key="7">
    <source>
        <dbReference type="EMBL" id="MBC5686001.1"/>
    </source>
</evidence>